<dbReference type="SUPFAM" id="SSF46785">
    <property type="entry name" value="Winged helix' DNA-binding domain"/>
    <property type="match status" value="1"/>
</dbReference>
<keyword evidence="2" id="KW-0238">DNA-binding</keyword>
<dbReference type="Gene3D" id="3.40.50.2300">
    <property type="match status" value="2"/>
</dbReference>
<comment type="caution">
    <text evidence="5">The sequence shown here is derived from an EMBL/GenBank/DDBJ whole genome shotgun (WGS) entry which is preliminary data.</text>
</comment>
<accession>A0ABT3GS20</accession>
<evidence type="ECO:0000259" key="4">
    <source>
        <dbReference type="SMART" id="SM00345"/>
    </source>
</evidence>
<reference evidence="5 6" key="1">
    <citation type="submission" date="2022-10" db="EMBL/GenBank/DDBJ databases">
        <title>Luteolibacter arcticus strain CCTCC AB 2014275, whole genome shotgun sequencing project.</title>
        <authorList>
            <person name="Zhao G."/>
            <person name="Shen L."/>
        </authorList>
    </citation>
    <scope>NUCLEOTIDE SEQUENCE [LARGE SCALE GENOMIC DNA]</scope>
    <source>
        <strain evidence="5 6">CCTCC AB 2014275</strain>
    </source>
</reference>
<evidence type="ECO:0000256" key="1">
    <source>
        <dbReference type="ARBA" id="ARBA00023015"/>
    </source>
</evidence>
<evidence type="ECO:0000313" key="5">
    <source>
        <dbReference type="EMBL" id="MCW1926320.1"/>
    </source>
</evidence>
<keyword evidence="6" id="KW-1185">Reference proteome</keyword>
<sequence>MARIERRTTAEIAADAIKSELAAGRWTGRLPGSRLLAAETGVSQPTVAAALALLVEQGWLESGGDRRAFRVIPRAAVAPQAPARILRRAVVATHADLGDLPHTARRVIEVTREKLGRRGWAVEIVTFDFLHAKRPHRSWDHLLPIDPDVPVIAVFGRPPIGEWAMKNRVRMIFLGGLVGEWKIPIVAVKSSLLAAEAMERLTRQGHRQIVLPLCDRPHGFSASIKEAVKAGLERVGVSYVESYHTPESPYQRPEVVWNMVEAAMDRAVPTALILLDWKELVTVSCLLTKRGLRVPDDVSLILLNEQMEADWYVPHLACFRFPVMRLANLLTRWVEGQPLDQSKLPLSADFEAGESIAAPQGWPA</sequence>
<name>A0ABT3GS20_9BACT</name>
<keyword evidence="1" id="KW-0805">Transcription regulation</keyword>
<dbReference type="Proteomes" id="UP001320876">
    <property type="component" value="Unassembled WGS sequence"/>
</dbReference>
<dbReference type="Pfam" id="PF00392">
    <property type="entry name" value="GntR"/>
    <property type="match status" value="1"/>
</dbReference>
<evidence type="ECO:0000256" key="2">
    <source>
        <dbReference type="ARBA" id="ARBA00023125"/>
    </source>
</evidence>
<evidence type="ECO:0000313" key="6">
    <source>
        <dbReference type="Proteomes" id="UP001320876"/>
    </source>
</evidence>
<dbReference type="InterPro" id="IPR028082">
    <property type="entry name" value="Peripla_BP_I"/>
</dbReference>
<dbReference type="InterPro" id="IPR036388">
    <property type="entry name" value="WH-like_DNA-bd_sf"/>
</dbReference>
<dbReference type="Pfam" id="PF13377">
    <property type="entry name" value="Peripla_BP_3"/>
    <property type="match status" value="1"/>
</dbReference>
<keyword evidence="3" id="KW-0804">Transcription</keyword>
<dbReference type="InterPro" id="IPR036390">
    <property type="entry name" value="WH_DNA-bd_sf"/>
</dbReference>
<feature type="domain" description="HTH gntR-type" evidence="4">
    <location>
        <begin position="13"/>
        <end position="71"/>
    </location>
</feature>
<dbReference type="SUPFAM" id="SSF53822">
    <property type="entry name" value="Periplasmic binding protein-like I"/>
    <property type="match status" value="1"/>
</dbReference>
<dbReference type="EMBL" id="JAPDDT010000024">
    <property type="protein sequence ID" value="MCW1926320.1"/>
    <property type="molecule type" value="Genomic_DNA"/>
</dbReference>
<gene>
    <name evidence="5" type="ORF">OKA05_27445</name>
</gene>
<proteinExistence type="predicted"/>
<dbReference type="SMART" id="SM00345">
    <property type="entry name" value="HTH_GNTR"/>
    <property type="match status" value="1"/>
</dbReference>
<dbReference type="InterPro" id="IPR046335">
    <property type="entry name" value="LacI/GalR-like_sensor"/>
</dbReference>
<organism evidence="5 6">
    <name type="scientific">Luteolibacter arcticus</name>
    <dbReference type="NCBI Taxonomy" id="1581411"/>
    <lineage>
        <taxon>Bacteria</taxon>
        <taxon>Pseudomonadati</taxon>
        <taxon>Verrucomicrobiota</taxon>
        <taxon>Verrucomicrobiia</taxon>
        <taxon>Verrucomicrobiales</taxon>
        <taxon>Verrucomicrobiaceae</taxon>
        <taxon>Luteolibacter</taxon>
    </lineage>
</organism>
<protein>
    <submittedName>
        <fullName evidence="5">Substrate-binding domain-containing protein</fullName>
    </submittedName>
</protein>
<dbReference type="Gene3D" id="1.10.10.10">
    <property type="entry name" value="Winged helix-like DNA-binding domain superfamily/Winged helix DNA-binding domain"/>
    <property type="match status" value="1"/>
</dbReference>
<evidence type="ECO:0000256" key="3">
    <source>
        <dbReference type="ARBA" id="ARBA00023163"/>
    </source>
</evidence>
<dbReference type="InterPro" id="IPR000524">
    <property type="entry name" value="Tscrpt_reg_HTH_GntR"/>
</dbReference>